<accession>A0A0M4DB02</accession>
<evidence type="ECO:0000256" key="2">
    <source>
        <dbReference type="ARBA" id="ARBA00022691"/>
    </source>
</evidence>
<dbReference type="PROSITE" id="PS51332">
    <property type="entry name" value="B12_BINDING"/>
    <property type="match status" value="1"/>
</dbReference>
<evidence type="ECO:0000256" key="3">
    <source>
        <dbReference type="ARBA" id="ARBA00022723"/>
    </source>
</evidence>
<dbReference type="PATRIC" id="fig|1603606.3.peg.2924"/>
<dbReference type="InterPro" id="IPR051198">
    <property type="entry name" value="BchE-like"/>
</dbReference>
<dbReference type="InterPro" id="IPR023404">
    <property type="entry name" value="rSAM_horseshoe"/>
</dbReference>
<evidence type="ECO:0000259" key="6">
    <source>
        <dbReference type="PROSITE" id="PS51332"/>
    </source>
</evidence>
<keyword evidence="4" id="KW-0408">Iron</keyword>
<dbReference type="GO" id="GO:0046872">
    <property type="term" value="F:metal ion binding"/>
    <property type="evidence" value="ECO:0007669"/>
    <property type="project" value="UniProtKB-KW"/>
</dbReference>
<reference evidence="8 9" key="1">
    <citation type="submission" date="2015-07" db="EMBL/GenBank/DDBJ databases">
        <title>Isolation and Genomic Characterization of a Novel Halophilic Metal-Reducing Deltaproteobacterium from the Deep Subsurface.</title>
        <authorList>
            <person name="Badalamenti J.P."/>
            <person name="Summers Z.M."/>
            <person name="Gralnick J.A."/>
            <person name="Bond D.R."/>
        </authorList>
    </citation>
    <scope>NUCLEOTIDE SEQUENCE [LARGE SCALE GENOMIC DNA]</scope>
    <source>
        <strain evidence="8 9">WTL</strain>
    </source>
</reference>
<evidence type="ECO:0000256" key="1">
    <source>
        <dbReference type="ARBA" id="ARBA00001966"/>
    </source>
</evidence>
<name>A0A0M4DB02_9BACT</name>
<keyword evidence="9" id="KW-1185">Reference proteome</keyword>
<proteinExistence type="predicted"/>
<protein>
    <submittedName>
        <fullName evidence="8">Radical SAM protein</fullName>
    </submittedName>
</protein>
<dbReference type="PANTHER" id="PTHR43409">
    <property type="entry name" value="ANAEROBIC MAGNESIUM-PROTOPORPHYRIN IX MONOMETHYL ESTER CYCLASE-RELATED"/>
    <property type="match status" value="1"/>
</dbReference>
<dbReference type="SMART" id="SM00729">
    <property type="entry name" value="Elp3"/>
    <property type="match status" value="1"/>
</dbReference>
<evidence type="ECO:0000256" key="4">
    <source>
        <dbReference type="ARBA" id="ARBA00023004"/>
    </source>
</evidence>
<keyword evidence="2" id="KW-0949">S-adenosyl-L-methionine</keyword>
<dbReference type="EMBL" id="CP010802">
    <property type="protein sequence ID" value="ALC17442.1"/>
    <property type="molecule type" value="Genomic_DNA"/>
</dbReference>
<dbReference type="InterPro" id="IPR007197">
    <property type="entry name" value="rSAM"/>
</dbReference>
<dbReference type="AlphaFoldDB" id="A0A0M4DB02"/>
<comment type="cofactor">
    <cofactor evidence="1">
        <name>[4Fe-4S] cluster</name>
        <dbReference type="ChEBI" id="CHEBI:49883"/>
    </cofactor>
</comment>
<dbReference type="Pfam" id="PF04055">
    <property type="entry name" value="Radical_SAM"/>
    <property type="match status" value="1"/>
</dbReference>
<evidence type="ECO:0000313" key="9">
    <source>
        <dbReference type="Proteomes" id="UP000057158"/>
    </source>
</evidence>
<dbReference type="InterPro" id="IPR034466">
    <property type="entry name" value="Methyltransferase_Class_B"/>
</dbReference>
<evidence type="ECO:0000313" key="8">
    <source>
        <dbReference type="EMBL" id="ALC17442.1"/>
    </source>
</evidence>
<dbReference type="KEGG" id="des:DSOUD_2692"/>
<dbReference type="Gene3D" id="3.80.30.20">
    <property type="entry name" value="tm_1862 like domain"/>
    <property type="match status" value="1"/>
</dbReference>
<dbReference type="Gene3D" id="3.40.50.280">
    <property type="entry name" value="Cobalamin-binding domain"/>
    <property type="match status" value="1"/>
</dbReference>
<feature type="domain" description="B12-binding" evidence="6">
    <location>
        <begin position="1"/>
        <end position="134"/>
    </location>
</feature>
<dbReference type="GO" id="GO:0003824">
    <property type="term" value="F:catalytic activity"/>
    <property type="evidence" value="ECO:0007669"/>
    <property type="project" value="InterPro"/>
</dbReference>
<dbReference type="Proteomes" id="UP000057158">
    <property type="component" value="Chromosome"/>
</dbReference>
<dbReference type="Pfam" id="PF13311">
    <property type="entry name" value="DUF4080"/>
    <property type="match status" value="1"/>
</dbReference>
<keyword evidence="5" id="KW-0411">Iron-sulfur</keyword>
<dbReference type="RefSeq" id="WP_053551448.1">
    <property type="nucleotide sequence ID" value="NZ_CP010802.1"/>
</dbReference>
<dbReference type="SFLD" id="SFLDS00029">
    <property type="entry name" value="Radical_SAM"/>
    <property type="match status" value="1"/>
</dbReference>
<dbReference type="CDD" id="cd01335">
    <property type="entry name" value="Radical_SAM"/>
    <property type="match status" value="1"/>
</dbReference>
<feature type="domain" description="Radical SAM core" evidence="7">
    <location>
        <begin position="172"/>
        <end position="394"/>
    </location>
</feature>
<dbReference type="SFLD" id="SFLDG01082">
    <property type="entry name" value="B12-binding_domain_containing"/>
    <property type="match status" value="1"/>
</dbReference>
<dbReference type="GO" id="GO:0031419">
    <property type="term" value="F:cobalamin binding"/>
    <property type="evidence" value="ECO:0007669"/>
    <property type="project" value="InterPro"/>
</dbReference>
<sequence>MKTILTTLHSKYIHPSLALPSLAAYCREGCGELLIREFTVHEPKESVLGVLLALEPDAVAFSVYLWNRRETLELVDALGAAAPGVRIVLGGPEVSFEGKELFARHPALSALVRGEGELPLHALLGAWLRGEEPAAVPRLAWRTAAGISEGPEGPLLTELDRIPSPFALGLVDTSRGFVYLETARGCPYDCAFCMSALDTSVRSFSMARIKDDLDLLMAAEVPRIKLVDRTFNYDARRAREIFRHILLHNRSSHFHFEIGAHLLDEATLELLRSVPAGTFQFEIGVQSTLPRTLQAIGRSSDLERLEKNIRSLQKEGNIHLHLDLIAGLPGEGYGDFLASIDRVLALQPHHLQIEPVKLLPGAPLRSQADRFKIRYDPNPPYTVMGTAELAFSELERLRGIGRLMDLTFNSGRFPTFLLALAETCGSMATGLQAMEGYWRRAELFRHPLSQRALFDGAWSFVSTAFSGEARQRLADGLGYDFARCERVAPEKIPEFLDTDLTAAERERARDRVRGAMEENRREGGRLQHFVAVFRHLPREEGRTLILFTYRTRGGSGMEVTAEPL</sequence>
<dbReference type="OrthoDB" id="9762608at2"/>
<dbReference type="PANTHER" id="PTHR43409:SF16">
    <property type="entry name" value="SLR0320 PROTEIN"/>
    <property type="match status" value="1"/>
</dbReference>
<dbReference type="STRING" id="1603606.DSOUD_2692"/>
<dbReference type="InterPro" id="IPR025288">
    <property type="entry name" value="DUF4080"/>
</dbReference>
<evidence type="ECO:0000259" key="7">
    <source>
        <dbReference type="PROSITE" id="PS51918"/>
    </source>
</evidence>
<dbReference type="GO" id="GO:0005829">
    <property type="term" value="C:cytosol"/>
    <property type="evidence" value="ECO:0007669"/>
    <property type="project" value="TreeGrafter"/>
</dbReference>
<dbReference type="Pfam" id="PF02310">
    <property type="entry name" value="B12-binding"/>
    <property type="match status" value="1"/>
</dbReference>
<dbReference type="GO" id="GO:0051539">
    <property type="term" value="F:4 iron, 4 sulfur cluster binding"/>
    <property type="evidence" value="ECO:0007669"/>
    <property type="project" value="UniProtKB-KW"/>
</dbReference>
<dbReference type="PROSITE" id="PS51918">
    <property type="entry name" value="RADICAL_SAM"/>
    <property type="match status" value="1"/>
</dbReference>
<dbReference type="SFLD" id="SFLDG01123">
    <property type="entry name" value="methyltransferase_(Class_B)"/>
    <property type="match status" value="1"/>
</dbReference>
<dbReference type="InterPro" id="IPR006638">
    <property type="entry name" value="Elp3/MiaA/NifB-like_rSAM"/>
</dbReference>
<gene>
    <name evidence="8" type="ORF">DSOUD_2692</name>
</gene>
<organism evidence="8 9">
    <name type="scientific">Desulfuromonas soudanensis</name>
    <dbReference type="NCBI Taxonomy" id="1603606"/>
    <lineage>
        <taxon>Bacteria</taxon>
        <taxon>Pseudomonadati</taxon>
        <taxon>Thermodesulfobacteriota</taxon>
        <taxon>Desulfuromonadia</taxon>
        <taxon>Desulfuromonadales</taxon>
        <taxon>Desulfuromonadaceae</taxon>
        <taxon>Desulfuromonas</taxon>
    </lineage>
</organism>
<dbReference type="InterPro" id="IPR058240">
    <property type="entry name" value="rSAM_sf"/>
</dbReference>
<dbReference type="InterPro" id="IPR006158">
    <property type="entry name" value="Cobalamin-bd"/>
</dbReference>
<dbReference type="SUPFAM" id="SSF102114">
    <property type="entry name" value="Radical SAM enzymes"/>
    <property type="match status" value="1"/>
</dbReference>
<evidence type="ECO:0000256" key="5">
    <source>
        <dbReference type="ARBA" id="ARBA00023014"/>
    </source>
</evidence>
<keyword evidence="3" id="KW-0479">Metal-binding</keyword>